<evidence type="ECO:0000256" key="1">
    <source>
        <dbReference type="ARBA" id="ARBA00001863"/>
    </source>
</evidence>
<evidence type="ECO:0000256" key="13">
    <source>
        <dbReference type="PIRSR" id="PIRSR001031-2"/>
    </source>
</evidence>
<keyword evidence="16" id="KW-1185">Reference proteome</keyword>
<dbReference type="InterPro" id="IPR000165">
    <property type="entry name" value="Glucoamylase"/>
</dbReference>
<keyword evidence="7" id="KW-0119">Carbohydrate metabolism</keyword>
<feature type="binding site" evidence="13">
    <location>
        <position position="194"/>
    </location>
    <ligand>
        <name>substrate</name>
    </ligand>
</feature>
<dbReference type="EMBL" id="KE145363">
    <property type="protein sequence ID" value="EPE30417.1"/>
    <property type="molecule type" value="Genomic_DNA"/>
</dbReference>
<dbReference type="OrthoDB" id="6123450at2759"/>
<proteinExistence type="inferred from homology"/>
<evidence type="ECO:0000256" key="5">
    <source>
        <dbReference type="ARBA" id="ARBA00022801"/>
    </source>
</evidence>
<dbReference type="InterPro" id="IPR008928">
    <property type="entry name" value="6-hairpin_glycosidase_sf"/>
</dbReference>
<dbReference type="InterPro" id="IPR013783">
    <property type="entry name" value="Ig-like_fold"/>
</dbReference>
<dbReference type="Gene3D" id="2.60.40.10">
    <property type="entry name" value="Immunoglobulins"/>
    <property type="match status" value="1"/>
</dbReference>
<feature type="active site" description="Proton donor" evidence="12">
    <location>
        <position position="253"/>
    </location>
</feature>
<evidence type="ECO:0000259" key="14">
    <source>
        <dbReference type="PROSITE" id="PS51166"/>
    </source>
</evidence>
<keyword evidence="4" id="KW-0732">Signal</keyword>
<gene>
    <name evidence="15" type="ORF">GLAREA_03384</name>
</gene>
<keyword evidence="9" id="KW-0624">Polysaccharide degradation</keyword>
<keyword evidence="5" id="KW-0378">Hydrolase</keyword>
<dbReference type="PRINTS" id="PR00736">
    <property type="entry name" value="GLHYDRLASE15"/>
</dbReference>
<keyword evidence="8 15" id="KW-0326">Glycosidase</keyword>
<evidence type="ECO:0000256" key="9">
    <source>
        <dbReference type="ARBA" id="ARBA00023326"/>
    </source>
</evidence>
<dbReference type="Proteomes" id="UP000016922">
    <property type="component" value="Unassembled WGS sequence"/>
</dbReference>
<organism evidence="15 16">
    <name type="scientific">Glarea lozoyensis (strain ATCC 20868 / MF5171)</name>
    <dbReference type="NCBI Taxonomy" id="1116229"/>
    <lineage>
        <taxon>Eukaryota</taxon>
        <taxon>Fungi</taxon>
        <taxon>Dikarya</taxon>
        <taxon>Ascomycota</taxon>
        <taxon>Pezizomycotina</taxon>
        <taxon>Leotiomycetes</taxon>
        <taxon>Helotiales</taxon>
        <taxon>Helotiaceae</taxon>
        <taxon>Glarea</taxon>
    </lineage>
</organism>
<evidence type="ECO:0000256" key="10">
    <source>
        <dbReference type="ARBA" id="ARBA00033442"/>
    </source>
</evidence>
<dbReference type="HOGENOM" id="CLU_012173_1_0_1"/>
<dbReference type="GeneID" id="19462439"/>
<dbReference type="SUPFAM" id="SSF48208">
    <property type="entry name" value="Six-hairpin glycosidases"/>
    <property type="match status" value="1"/>
</dbReference>
<dbReference type="STRING" id="1116229.S3CVH8"/>
<dbReference type="InterPro" id="IPR008291">
    <property type="entry name" value="Glucoamylase_SBD"/>
</dbReference>
<dbReference type="InterPro" id="IPR002044">
    <property type="entry name" value="CBM20"/>
</dbReference>
<comment type="catalytic activity">
    <reaction evidence="1">
        <text>Hydrolysis of terminal (1-&gt;4)-linked alpha-D-glucose residues successively from non-reducing ends of the chains with release of beta-D-glucose.</text>
        <dbReference type="EC" id="3.2.1.3"/>
    </reaction>
</comment>
<feature type="active site" description="Proton acceptor" evidence="12">
    <location>
        <position position="250"/>
    </location>
</feature>
<dbReference type="InterPro" id="IPR034836">
    <property type="entry name" value="CBM20_glucoamylase"/>
</dbReference>
<dbReference type="GO" id="GO:2001070">
    <property type="term" value="F:starch binding"/>
    <property type="evidence" value="ECO:0007669"/>
    <property type="project" value="InterPro"/>
</dbReference>
<dbReference type="RefSeq" id="XP_008081828.1">
    <property type="nucleotide sequence ID" value="XM_008083637.1"/>
</dbReference>
<dbReference type="GO" id="GO:0000272">
    <property type="term" value="P:polysaccharide catabolic process"/>
    <property type="evidence" value="ECO:0007669"/>
    <property type="project" value="UniProtKB-KW"/>
</dbReference>
<dbReference type="KEGG" id="glz:GLAREA_03384"/>
<evidence type="ECO:0000313" key="16">
    <source>
        <dbReference type="Proteomes" id="UP000016922"/>
    </source>
</evidence>
<dbReference type="PANTHER" id="PTHR31616:SF12">
    <property type="entry name" value="GLUCOAMYLASE"/>
    <property type="match status" value="1"/>
</dbReference>
<accession>S3CVH8</accession>
<dbReference type="Pfam" id="PF00723">
    <property type="entry name" value="Glyco_hydro_15"/>
    <property type="match status" value="1"/>
</dbReference>
<evidence type="ECO:0000256" key="8">
    <source>
        <dbReference type="ARBA" id="ARBA00023295"/>
    </source>
</evidence>
<dbReference type="PIRSF" id="PIRSF001031">
    <property type="entry name" value="Glu-a-glcsd_SBD"/>
    <property type="match status" value="1"/>
</dbReference>
<dbReference type="eggNOG" id="ENOG502QPM2">
    <property type="taxonomic scope" value="Eukaryota"/>
</dbReference>
<name>S3CVH8_GLAL2</name>
<dbReference type="GO" id="GO:0004339">
    <property type="term" value="F:glucan 1,4-alpha-glucosidase activity"/>
    <property type="evidence" value="ECO:0007669"/>
    <property type="project" value="UniProtKB-EC"/>
</dbReference>
<evidence type="ECO:0000256" key="3">
    <source>
        <dbReference type="ARBA" id="ARBA00012593"/>
    </source>
</evidence>
<evidence type="ECO:0000313" key="15">
    <source>
        <dbReference type="EMBL" id="EPE30417.1"/>
    </source>
</evidence>
<evidence type="ECO:0000256" key="4">
    <source>
        <dbReference type="ARBA" id="ARBA00022729"/>
    </source>
</evidence>
<dbReference type="InterPro" id="IPR011613">
    <property type="entry name" value="GH15-like"/>
</dbReference>
<dbReference type="InterPro" id="IPR013784">
    <property type="entry name" value="Carb-bd-like_fold"/>
</dbReference>
<dbReference type="Gene3D" id="1.50.10.10">
    <property type="match status" value="1"/>
</dbReference>
<feature type="domain" description="CBM20" evidence="14">
    <location>
        <begin position="567"/>
        <end position="674"/>
    </location>
</feature>
<dbReference type="CDD" id="cd05811">
    <property type="entry name" value="CBM20_glucoamylase"/>
    <property type="match status" value="1"/>
</dbReference>
<dbReference type="SMART" id="SM01065">
    <property type="entry name" value="CBM_2"/>
    <property type="match status" value="1"/>
</dbReference>
<dbReference type="SUPFAM" id="SSF49452">
    <property type="entry name" value="Starch-binding domain-like"/>
    <property type="match status" value="1"/>
</dbReference>
<protein>
    <recommendedName>
        <fullName evidence="3">glucan 1,4-alpha-glucosidase</fullName>
        <ecNumber evidence="3">3.2.1.3</ecNumber>
    </recommendedName>
    <alternativeName>
        <fullName evidence="11">1,4-alpha-D-glucan glucohydrolase</fullName>
    </alternativeName>
    <alternativeName>
        <fullName evidence="10">Glucan 1,4-alpha-glucosidase</fullName>
    </alternativeName>
</protein>
<dbReference type="PANTHER" id="PTHR31616">
    <property type="entry name" value="TREHALASE"/>
    <property type="match status" value="1"/>
</dbReference>
<sequence length="683" mass="71856">MALQSLLQPFSPSNITAVASSNSLISSLNATTNWKERMWYTATSLLLAGSIALQSVFAHPGSYTLNQREAAVLKRSVDSFITTESPIALSRILCNIGSDGACVPGAKTGIVIAGPGKANPDYFYTWTRDAALTFKALVDTFITNYSASLQSEITAYITAQAALQTVGNPSGGLSSGGLGEPKFNADGSAFTGSWGRPQRDGPALRATALITYAKWLVSNGYSSTATSLVWPVIQNDLSYVAQYWNNTGFDLWEEVSGSSFFTIAAQHRALVEGSALAKQLGKSCTYCDSQAPQVLCFLQSFWGPSQGYILANINVGGRSAKDANTLLGSIHIFDPAAGCDASTFQPCSDRALANHKVVIDSFRSVYSLNSGIAEGVAVSVGRYPEDSYYGGNPWYLNTLAAAEQLYDALYTWNRQKSITITAVSLPFFRDFSSSAAVGTYASSSSTYTTLYNAIKVYADGYVNVVATYAQKNGSLSEQFSKSNGQPLSAYDLTWSYAAFLTAAARRAGKVPYSWGEPAANNVPCACVPSSAIGTYSAAPTSAFPASQTPASSPASLPTPTSTSATICPSPTTIPVTFKVLATTTYGQTIKLVGSVAALGNWAPANAITLSAAQYTASNPLWFGTVGLPAGTRVEYKYINVAADGSVTWEGGANRVYTVPASGTGGTDKGEIACSGFLKGFAKP</sequence>
<evidence type="ECO:0000256" key="12">
    <source>
        <dbReference type="PIRSR" id="PIRSR001031-1"/>
    </source>
</evidence>
<dbReference type="InterPro" id="IPR046966">
    <property type="entry name" value="Glucoamylase_active_site"/>
</dbReference>
<dbReference type="OMA" id="NRKYTVP"/>
<keyword evidence="6" id="KW-0325">Glycoprotein</keyword>
<dbReference type="GO" id="GO:0000324">
    <property type="term" value="C:fungal-type vacuole"/>
    <property type="evidence" value="ECO:0007669"/>
    <property type="project" value="TreeGrafter"/>
</dbReference>
<evidence type="ECO:0000256" key="7">
    <source>
        <dbReference type="ARBA" id="ARBA00023277"/>
    </source>
</evidence>
<dbReference type="InterPro" id="IPR012341">
    <property type="entry name" value="6hp_glycosidase-like_sf"/>
</dbReference>
<dbReference type="FunFam" id="2.60.40.10:FF:000552">
    <property type="entry name" value="Related to glucoamylase"/>
    <property type="match status" value="1"/>
</dbReference>
<dbReference type="EC" id="3.2.1.3" evidence="3"/>
<comment type="similarity">
    <text evidence="2">Belongs to the glycosyl hydrolase 15 family.</text>
</comment>
<reference evidence="15 16" key="1">
    <citation type="journal article" date="2013" name="BMC Genomics">
        <title>Genomics-driven discovery of the pneumocandin biosynthetic gene cluster in the fungus Glarea lozoyensis.</title>
        <authorList>
            <person name="Chen L."/>
            <person name="Yue Q."/>
            <person name="Zhang X."/>
            <person name="Xiang M."/>
            <person name="Wang C."/>
            <person name="Li S."/>
            <person name="Che Y."/>
            <person name="Ortiz-Lopez F.J."/>
            <person name="Bills G.F."/>
            <person name="Liu X."/>
            <person name="An Z."/>
        </authorList>
    </citation>
    <scope>NUCLEOTIDE SEQUENCE [LARGE SCALE GENOMIC DNA]</scope>
    <source>
        <strain evidence="16">ATCC 20868 / MF5171</strain>
    </source>
</reference>
<evidence type="ECO:0000256" key="2">
    <source>
        <dbReference type="ARBA" id="ARBA00006188"/>
    </source>
</evidence>
<dbReference type="PROSITE" id="PS51166">
    <property type="entry name" value="CBM20"/>
    <property type="match status" value="1"/>
</dbReference>
<dbReference type="Pfam" id="PF00686">
    <property type="entry name" value="CBM_20"/>
    <property type="match status" value="1"/>
</dbReference>
<evidence type="ECO:0000256" key="11">
    <source>
        <dbReference type="ARBA" id="ARBA00033473"/>
    </source>
</evidence>
<evidence type="ECO:0000256" key="6">
    <source>
        <dbReference type="ARBA" id="ARBA00023180"/>
    </source>
</evidence>
<dbReference type="PROSITE" id="PS00820">
    <property type="entry name" value="GLUCOAMYLASE"/>
    <property type="match status" value="1"/>
</dbReference>
<dbReference type="FunFam" id="1.50.10.10:FF:000018">
    <property type="entry name" value="Glucoamylase"/>
    <property type="match status" value="1"/>
</dbReference>
<dbReference type="AlphaFoldDB" id="S3CVH8"/>